<dbReference type="Pfam" id="PF11271">
    <property type="entry name" value="PorA"/>
    <property type="match status" value="1"/>
</dbReference>
<evidence type="ECO:0000313" key="2">
    <source>
        <dbReference type="EMBL" id="AGF71490.1"/>
    </source>
</evidence>
<dbReference type="KEGG" id="chn:A605_02380"/>
<feature type="transmembrane region" description="Helical" evidence="1">
    <location>
        <begin position="291"/>
        <end position="312"/>
    </location>
</feature>
<dbReference type="EMBL" id="CP003697">
    <property type="protein sequence ID" value="AGF71490.1"/>
    <property type="molecule type" value="Genomic_DNA"/>
</dbReference>
<keyword evidence="1" id="KW-0812">Transmembrane</keyword>
<dbReference type="OrthoDB" id="153031at2"/>
<dbReference type="RefSeq" id="WP_015399913.1">
    <property type="nucleotide sequence ID" value="NC_020302.1"/>
</dbReference>
<dbReference type="PATRIC" id="fig|1121362.3.peg.477"/>
<dbReference type="Proteomes" id="UP000011723">
    <property type="component" value="Chromosome"/>
</dbReference>
<dbReference type="InterPro" id="IPR021424">
    <property type="entry name" value="PorA"/>
</dbReference>
<dbReference type="STRING" id="1121362.A605_02380"/>
<keyword evidence="1" id="KW-0472">Membrane</keyword>
<dbReference type="HOGENOM" id="CLU_887719_0_0_11"/>
<dbReference type="AlphaFoldDB" id="M1NVI0"/>
<dbReference type="eggNOG" id="ENOG5031SFZ">
    <property type="taxonomic scope" value="Bacteria"/>
</dbReference>
<protein>
    <recommendedName>
        <fullName evidence="4">DUF3068 domain-containing protein</fullName>
    </recommendedName>
</protein>
<evidence type="ECO:0008006" key="4">
    <source>
        <dbReference type="Google" id="ProtNLM"/>
    </source>
</evidence>
<evidence type="ECO:0000313" key="3">
    <source>
        <dbReference type="Proteomes" id="UP000011723"/>
    </source>
</evidence>
<proteinExistence type="predicted"/>
<name>M1NVI0_9CORY</name>
<gene>
    <name evidence="2" type="ORF">A605_02380</name>
</gene>
<sequence length="323" mass="35277">MLPKSRIFSSLLLGLGVALLVAGLVAPRFFHADGRLPLDLEATTWTLEDPEAQSRLNVDGRVLDVPVTRQLHLEVQAPADEEETTVRIGETTMRESRQDELDRLISAAVWNYRIDRVTGEATSPATLTDQLAAPTAEVDVDGLWLKFPTNAEQTTYDVFDPLLRESRPAVFAEELEMDGRTVYRYHQEIEPTNVAQLYAGLGNTTILSEEDGSTTQGYLFHSASRDIFVDQVSGMVVEIRASIDDYYGTADGEKREQVLAFDGGMPQEQIDALLDQAASISDVTVSQTIRWVIVGIGAVLALIGLAGAFGAFGGRRKAGSTTD</sequence>
<accession>M1NVI0</accession>
<keyword evidence="1" id="KW-1133">Transmembrane helix</keyword>
<keyword evidence="3" id="KW-1185">Reference proteome</keyword>
<evidence type="ECO:0000256" key="1">
    <source>
        <dbReference type="SAM" id="Phobius"/>
    </source>
</evidence>
<organism evidence="2 3">
    <name type="scientific">Corynebacterium halotolerans YIM 70093 = DSM 44683</name>
    <dbReference type="NCBI Taxonomy" id="1121362"/>
    <lineage>
        <taxon>Bacteria</taxon>
        <taxon>Bacillati</taxon>
        <taxon>Actinomycetota</taxon>
        <taxon>Actinomycetes</taxon>
        <taxon>Mycobacteriales</taxon>
        <taxon>Corynebacteriaceae</taxon>
        <taxon>Corynebacterium</taxon>
    </lineage>
</organism>
<reference evidence="2 3" key="1">
    <citation type="journal article" date="2012" name="Stand. Genomic Sci.">
        <title>Genome sequence of the halotolerant bacterium Corynebacterium halotolerans type strain YIM 70093(T) (= DSM 44683(T)).</title>
        <authorList>
            <person name="Ruckert C."/>
            <person name="Albersmeier A."/>
            <person name="Al-Dilaimi A."/>
            <person name="Niehaus K."/>
            <person name="Szczepanowski R."/>
            <person name="Kalinowski J."/>
        </authorList>
    </citation>
    <scope>NUCLEOTIDE SEQUENCE [LARGE SCALE GENOMIC DNA]</scope>
    <source>
        <strain evidence="2">YIM 70093</strain>
    </source>
</reference>